<gene>
    <name evidence="3" type="ORF">B0T22DRAFT_474343</name>
</gene>
<protein>
    <recommendedName>
        <fullName evidence="2">Protein kinase domain-containing protein</fullName>
    </recommendedName>
</protein>
<dbReference type="SUPFAM" id="SSF56112">
    <property type="entry name" value="Protein kinase-like (PK-like)"/>
    <property type="match status" value="1"/>
</dbReference>
<evidence type="ECO:0000259" key="2">
    <source>
        <dbReference type="PROSITE" id="PS50011"/>
    </source>
</evidence>
<evidence type="ECO:0000313" key="3">
    <source>
        <dbReference type="EMBL" id="KAK3680901.1"/>
    </source>
</evidence>
<name>A0AAE0WYS3_9PEZI</name>
<accession>A0AAE0WYS3</accession>
<feature type="domain" description="Protein kinase" evidence="2">
    <location>
        <begin position="210"/>
        <end position="570"/>
    </location>
</feature>
<evidence type="ECO:0000313" key="4">
    <source>
        <dbReference type="Proteomes" id="UP001270362"/>
    </source>
</evidence>
<feature type="compositionally biased region" description="Polar residues" evidence="1">
    <location>
        <begin position="41"/>
        <end position="59"/>
    </location>
</feature>
<dbReference type="Gene3D" id="1.10.510.10">
    <property type="entry name" value="Transferase(Phosphotransferase) domain 1"/>
    <property type="match status" value="1"/>
</dbReference>
<reference evidence="3" key="1">
    <citation type="journal article" date="2023" name="Mol. Phylogenet. Evol.">
        <title>Genome-scale phylogeny and comparative genomics of the fungal order Sordariales.</title>
        <authorList>
            <person name="Hensen N."/>
            <person name="Bonometti L."/>
            <person name="Westerberg I."/>
            <person name="Brannstrom I.O."/>
            <person name="Guillou S."/>
            <person name="Cros-Aarteil S."/>
            <person name="Calhoun S."/>
            <person name="Haridas S."/>
            <person name="Kuo A."/>
            <person name="Mondo S."/>
            <person name="Pangilinan J."/>
            <person name="Riley R."/>
            <person name="LaButti K."/>
            <person name="Andreopoulos B."/>
            <person name="Lipzen A."/>
            <person name="Chen C."/>
            <person name="Yan M."/>
            <person name="Daum C."/>
            <person name="Ng V."/>
            <person name="Clum A."/>
            <person name="Steindorff A."/>
            <person name="Ohm R.A."/>
            <person name="Martin F."/>
            <person name="Silar P."/>
            <person name="Natvig D.O."/>
            <person name="Lalanne C."/>
            <person name="Gautier V."/>
            <person name="Ament-Velasquez S.L."/>
            <person name="Kruys A."/>
            <person name="Hutchinson M.I."/>
            <person name="Powell A.J."/>
            <person name="Barry K."/>
            <person name="Miller A.N."/>
            <person name="Grigoriev I.V."/>
            <person name="Debuchy R."/>
            <person name="Gladieux P."/>
            <person name="Hiltunen Thoren M."/>
            <person name="Johannesson H."/>
        </authorList>
    </citation>
    <scope>NUCLEOTIDE SEQUENCE</scope>
    <source>
        <strain evidence="3">CBS 314.62</strain>
    </source>
</reference>
<dbReference type="GO" id="GO:0005524">
    <property type="term" value="F:ATP binding"/>
    <property type="evidence" value="ECO:0007669"/>
    <property type="project" value="InterPro"/>
</dbReference>
<dbReference type="InterPro" id="IPR011009">
    <property type="entry name" value="Kinase-like_dom_sf"/>
</dbReference>
<dbReference type="InterPro" id="IPR000719">
    <property type="entry name" value="Prot_kinase_dom"/>
</dbReference>
<proteinExistence type="predicted"/>
<dbReference type="SMART" id="SM00220">
    <property type="entry name" value="S_TKc"/>
    <property type="match status" value="1"/>
</dbReference>
<dbReference type="EMBL" id="JAULSO010000009">
    <property type="protein sequence ID" value="KAK3680901.1"/>
    <property type="molecule type" value="Genomic_DNA"/>
</dbReference>
<organism evidence="3 4">
    <name type="scientific">Podospora appendiculata</name>
    <dbReference type="NCBI Taxonomy" id="314037"/>
    <lineage>
        <taxon>Eukaryota</taxon>
        <taxon>Fungi</taxon>
        <taxon>Dikarya</taxon>
        <taxon>Ascomycota</taxon>
        <taxon>Pezizomycotina</taxon>
        <taxon>Sordariomycetes</taxon>
        <taxon>Sordariomycetidae</taxon>
        <taxon>Sordariales</taxon>
        <taxon>Podosporaceae</taxon>
        <taxon>Podospora</taxon>
    </lineage>
</organism>
<feature type="region of interest" description="Disordered" evidence="1">
    <location>
        <begin position="19"/>
        <end position="63"/>
    </location>
</feature>
<dbReference type="Proteomes" id="UP001270362">
    <property type="component" value="Unassembled WGS sequence"/>
</dbReference>
<reference evidence="3" key="2">
    <citation type="submission" date="2023-06" db="EMBL/GenBank/DDBJ databases">
        <authorList>
            <consortium name="Lawrence Berkeley National Laboratory"/>
            <person name="Haridas S."/>
            <person name="Hensen N."/>
            <person name="Bonometti L."/>
            <person name="Westerberg I."/>
            <person name="Brannstrom I.O."/>
            <person name="Guillou S."/>
            <person name="Cros-Aarteil S."/>
            <person name="Calhoun S."/>
            <person name="Kuo A."/>
            <person name="Mondo S."/>
            <person name="Pangilinan J."/>
            <person name="Riley R."/>
            <person name="Labutti K."/>
            <person name="Andreopoulos B."/>
            <person name="Lipzen A."/>
            <person name="Chen C."/>
            <person name="Yanf M."/>
            <person name="Daum C."/>
            <person name="Ng V."/>
            <person name="Clum A."/>
            <person name="Steindorff A."/>
            <person name="Ohm R."/>
            <person name="Martin F."/>
            <person name="Silar P."/>
            <person name="Natvig D."/>
            <person name="Lalanne C."/>
            <person name="Gautier V."/>
            <person name="Ament-Velasquez S.L."/>
            <person name="Kruys A."/>
            <person name="Hutchinson M.I."/>
            <person name="Powell A.J."/>
            <person name="Barry K."/>
            <person name="Miller A.N."/>
            <person name="Grigoriev I.V."/>
            <person name="Debuchy R."/>
            <person name="Gladieux P."/>
            <person name="Thoren M.H."/>
            <person name="Johannesson H."/>
        </authorList>
    </citation>
    <scope>NUCLEOTIDE SEQUENCE</scope>
    <source>
        <strain evidence="3">CBS 314.62</strain>
    </source>
</reference>
<sequence>MEISTAVFTDILSPLAAFSRPSQPAPEDKVLPPPPVPANSGHITTQSPPRPSPATTGTSPKWHLDGADFDGRRFFAVPAFALDAPPLRIDVYVPPLDQYPPTLLASLRPQATFYTLPPCIPSLPIARHLLRALETWSASLGGPRFERQYSSLPFGSQVLVTNVAPDPSDMRVVLSPNYDIEQAMPTLAALQGMWASRNLPWPPELDWAALRLVRQLHEAISLVHIDGTDGTLYVFKSLTRDQRYLYNELKMLLALPAHPNLVPRPLYVVTRRARFGGRRGVCGFVLPYYALGSLKHRLLRQSESCASERRITPSEQFRWARQVADVFVHITTRAGAFYPDLKPDNIVLCAREDGKMDAVLLDLEQRGGWFSWTPPEVAYVEYLEILAGELVAEGENEVVREEEVLRLLRAYFGDEEWTPGSQRDRYWNSEGGFSAPWLALRDSTGGRWDRAQVFMLGKLLWCLFERQGLVRCGIDHEMLQEDLGVGGAEGVIGFPEFRETPEGVRSLIRKCTAGAPEWEGRGRGVVLSGGKLVPVCAWLEGKAGDVTAEETRDEARRWWAKEVEKAMKFVGEVVEGRRQGPDGTEVSEVLRQAEARPRLVDVLAEIERLGSEAGVEW</sequence>
<keyword evidence="4" id="KW-1185">Reference proteome</keyword>
<dbReference type="AlphaFoldDB" id="A0AAE0WYS3"/>
<evidence type="ECO:0000256" key="1">
    <source>
        <dbReference type="SAM" id="MobiDB-lite"/>
    </source>
</evidence>
<dbReference type="GO" id="GO:0004672">
    <property type="term" value="F:protein kinase activity"/>
    <property type="evidence" value="ECO:0007669"/>
    <property type="project" value="InterPro"/>
</dbReference>
<comment type="caution">
    <text evidence="3">The sequence shown here is derived from an EMBL/GenBank/DDBJ whole genome shotgun (WGS) entry which is preliminary data.</text>
</comment>
<dbReference type="PROSITE" id="PS50011">
    <property type="entry name" value="PROTEIN_KINASE_DOM"/>
    <property type="match status" value="1"/>
</dbReference>